<proteinExistence type="predicted"/>
<protein>
    <submittedName>
        <fullName evidence="1">Uncharacterized protein</fullName>
    </submittedName>
</protein>
<reference evidence="1" key="1">
    <citation type="submission" date="2018-02" db="EMBL/GenBank/DDBJ databases">
        <title>Rhizophora mucronata_Transcriptome.</title>
        <authorList>
            <person name="Meera S.P."/>
            <person name="Sreeshan A."/>
            <person name="Augustine A."/>
        </authorList>
    </citation>
    <scope>NUCLEOTIDE SEQUENCE</scope>
    <source>
        <tissue evidence="1">Leaf</tissue>
    </source>
</reference>
<dbReference type="EMBL" id="GGEC01020695">
    <property type="protein sequence ID" value="MBX01179.1"/>
    <property type="molecule type" value="Transcribed_RNA"/>
</dbReference>
<sequence>MAESRKNQQGGNGKEEEDYMGDLSQFLPPETLNPPILSVKKVGMLFNPLNL</sequence>
<name>A0A2P2K675_RHIMU</name>
<evidence type="ECO:0000313" key="1">
    <source>
        <dbReference type="EMBL" id="MBX01179.1"/>
    </source>
</evidence>
<dbReference type="AlphaFoldDB" id="A0A2P2K675"/>
<accession>A0A2P2K675</accession>
<organism evidence="1">
    <name type="scientific">Rhizophora mucronata</name>
    <name type="common">Asiatic mangrove</name>
    <dbReference type="NCBI Taxonomy" id="61149"/>
    <lineage>
        <taxon>Eukaryota</taxon>
        <taxon>Viridiplantae</taxon>
        <taxon>Streptophyta</taxon>
        <taxon>Embryophyta</taxon>
        <taxon>Tracheophyta</taxon>
        <taxon>Spermatophyta</taxon>
        <taxon>Magnoliopsida</taxon>
        <taxon>eudicotyledons</taxon>
        <taxon>Gunneridae</taxon>
        <taxon>Pentapetalae</taxon>
        <taxon>rosids</taxon>
        <taxon>fabids</taxon>
        <taxon>Malpighiales</taxon>
        <taxon>Rhizophoraceae</taxon>
        <taxon>Rhizophora</taxon>
    </lineage>
</organism>